<dbReference type="PANTHER" id="PTHR33529">
    <property type="entry name" value="SLR0882 PROTEIN-RELATED"/>
    <property type="match status" value="1"/>
</dbReference>
<feature type="transmembrane region" description="Helical" evidence="6">
    <location>
        <begin position="290"/>
        <end position="308"/>
    </location>
</feature>
<evidence type="ECO:0000256" key="5">
    <source>
        <dbReference type="ARBA" id="ARBA00023136"/>
    </source>
</evidence>
<evidence type="ECO:0000256" key="1">
    <source>
        <dbReference type="ARBA" id="ARBA00004651"/>
    </source>
</evidence>
<keyword evidence="8" id="KW-1185">Reference proteome</keyword>
<dbReference type="InterPro" id="IPR005495">
    <property type="entry name" value="LptG/LptF_permease"/>
</dbReference>
<keyword evidence="2" id="KW-1003">Cell membrane</keyword>
<feature type="transmembrane region" description="Helical" evidence="6">
    <location>
        <begin position="98"/>
        <end position="121"/>
    </location>
</feature>
<comment type="subcellular location">
    <subcellularLocation>
        <location evidence="1">Cell membrane</location>
        <topology evidence="1">Multi-pass membrane protein</topology>
    </subcellularLocation>
</comment>
<dbReference type="STRING" id="563040.Saut_1287"/>
<evidence type="ECO:0000256" key="4">
    <source>
        <dbReference type="ARBA" id="ARBA00022989"/>
    </source>
</evidence>
<feature type="transmembrane region" description="Helical" evidence="6">
    <location>
        <begin position="12"/>
        <end position="33"/>
    </location>
</feature>
<dbReference type="Proteomes" id="UP000007803">
    <property type="component" value="Chromosome"/>
</dbReference>
<evidence type="ECO:0000313" key="8">
    <source>
        <dbReference type="Proteomes" id="UP000007803"/>
    </source>
</evidence>
<accession>E0UTH0</accession>
<dbReference type="GO" id="GO:0043190">
    <property type="term" value="C:ATP-binding cassette (ABC) transporter complex"/>
    <property type="evidence" value="ECO:0007669"/>
    <property type="project" value="TreeGrafter"/>
</dbReference>
<proteinExistence type="predicted"/>
<keyword evidence="4 6" id="KW-1133">Transmembrane helix</keyword>
<evidence type="ECO:0000256" key="6">
    <source>
        <dbReference type="SAM" id="Phobius"/>
    </source>
</evidence>
<dbReference type="PANTHER" id="PTHR33529:SF7">
    <property type="entry name" value="LIPOPOLYSACCHARIDE EXPORT SYSTEM PERMEASE PROTEIN LPTF"/>
    <property type="match status" value="1"/>
</dbReference>
<feature type="transmembrane region" description="Helical" evidence="6">
    <location>
        <begin position="53"/>
        <end position="78"/>
    </location>
</feature>
<feature type="transmembrane region" description="Helical" evidence="6">
    <location>
        <begin position="263"/>
        <end position="283"/>
    </location>
</feature>
<organism evidence="7 8">
    <name type="scientific">Sulfurimonas autotrophica (strain ATCC BAA-671 / DSM 16294 / JCM 11897 / OK10)</name>
    <dbReference type="NCBI Taxonomy" id="563040"/>
    <lineage>
        <taxon>Bacteria</taxon>
        <taxon>Pseudomonadati</taxon>
        <taxon>Campylobacterota</taxon>
        <taxon>Epsilonproteobacteria</taxon>
        <taxon>Campylobacterales</taxon>
        <taxon>Sulfurimonadaceae</taxon>
        <taxon>Sulfurimonas</taxon>
    </lineage>
</organism>
<keyword evidence="5 6" id="KW-0472">Membrane</keyword>
<reference evidence="8" key="1">
    <citation type="journal article" date="2010" name="Stand. Genomic Sci.">
        <title>Complete genome sequence of Sulfurimonas autotrophica type strain (OK10).</title>
        <authorList>
            <person name="Sikorski J."/>
            <person name="Munk C."/>
            <person name="Lapidus A."/>
            <person name="Djao O."/>
            <person name="Lucas S."/>
            <person name="Glavina Del Rio T."/>
            <person name="Nolan M."/>
            <person name="Tice H."/>
            <person name="Han C."/>
            <person name="Cheng J."/>
            <person name="Tapia R."/>
            <person name="Goodwin L."/>
            <person name="Pitluck S."/>
            <person name="Liolios K."/>
            <person name="Ivanova N."/>
            <person name="Mavromatis K."/>
            <person name="Mikhailova N."/>
            <person name="Pati A."/>
            <person name="Sims D."/>
            <person name="Meincke L."/>
            <person name="Brettin T."/>
            <person name="Detter J."/>
            <person name="Chen A."/>
            <person name="Palaniappan K."/>
            <person name="Land M."/>
            <person name="Hauser L."/>
            <person name="Chang Y."/>
            <person name="Jeffries C."/>
            <person name="Rohde M."/>
            <person name="Lang E."/>
            <person name="Spring S."/>
            <person name="Goker M."/>
            <person name="Woyke T."/>
            <person name="Bristow J."/>
            <person name="Eisen J."/>
            <person name="Markowitz V."/>
            <person name="Hugenholtz P."/>
            <person name="Kyrpides N."/>
            <person name="Klenk H."/>
        </authorList>
    </citation>
    <scope>NUCLEOTIDE SEQUENCE [LARGE SCALE GENOMIC DNA]</scope>
    <source>
        <strain evidence="8">ATCC BAA-671 / DSM 16294 / JCM 11897 / OK10</strain>
    </source>
</reference>
<dbReference type="eggNOG" id="COG0795">
    <property type="taxonomic scope" value="Bacteria"/>
</dbReference>
<dbReference type="OrthoDB" id="5372422at2"/>
<feature type="transmembrane region" description="Helical" evidence="6">
    <location>
        <begin position="314"/>
        <end position="332"/>
    </location>
</feature>
<protein>
    <submittedName>
        <fullName evidence="7">Permease YjgP/YjgQ family protein</fullName>
    </submittedName>
</protein>
<keyword evidence="3 6" id="KW-0812">Transmembrane</keyword>
<dbReference type="Pfam" id="PF03739">
    <property type="entry name" value="LptF_LptG"/>
    <property type="match status" value="1"/>
</dbReference>
<evidence type="ECO:0000313" key="7">
    <source>
        <dbReference type="EMBL" id="ADN09335.1"/>
    </source>
</evidence>
<dbReference type="KEGG" id="sua:Saut_1287"/>
<dbReference type="HOGENOM" id="CLU_070513_0_0_7"/>
<evidence type="ECO:0000256" key="2">
    <source>
        <dbReference type="ARBA" id="ARBA00022475"/>
    </source>
</evidence>
<sequence>MQRLQKYILNNFSALFMSIFLPLFVIASVIFLIKLSTYTAVIQLSIWEMGKLYLFVLPEILFYTLPITFFIAATLSLFKLSNDNEIIVIFALGIEPGFIVKTFFKPAFILSLLLAFDFLVVSPHTTVLSKNFLSYKKSEAKFNLAASEFGNSFGDWLLYIGEKDKDGTFSKVFLFNKKQENEEILIAAKRATVINDAGILRLKLMDGEGYSYSTNKFSQVNFKAMLINDTLKADLTTYKQPLQYWLSKENAGRKKHVLIKDTLLSLFPMITLFLIASIGIVQVRHQKSKVYLYLFLTIVLYYGMTIGLEKMFQYYTILVVTLSWLIATYIFYRKTIVNKF</sequence>
<gene>
    <name evidence="7" type="ordered locus">Saut_1287</name>
</gene>
<dbReference type="AlphaFoldDB" id="E0UTH0"/>
<name>E0UTH0_SULAO</name>
<dbReference type="RefSeq" id="WP_013327088.1">
    <property type="nucleotide sequence ID" value="NC_014506.1"/>
</dbReference>
<dbReference type="EMBL" id="CP002205">
    <property type="protein sequence ID" value="ADN09335.1"/>
    <property type="molecule type" value="Genomic_DNA"/>
</dbReference>
<evidence type="ECO:0000256" key="3">
    <source>
        <dbReference type="ARBA" id="ARBA00022692"/>
    </source>
</evidence>
<dbReference type="GO" id="GO:0015920">
    <property type="term" value="P:lipopolysaccharide transport"/>
    <property type="evidence" value="ECO:0007669"/>
    <property type="project" value="TreeGrafter"/>
</dbReference>